<reference evidence="1 2" key="1">
    <citation type="journal article" date="2016" name="Eur. J. Clin. Microbiol. Infect. Dis.">
        <title>Whole genome sequencing as a tool for phylogenetic analysis of clinical strains of Mitis group streptococci.</title>
        <authorList>
            <person name="Rasmussen L.H."/>
            <person name="Dargis R."/>
            <person name="Hojholt K."/>
            <person name="Christensen J.J."/>
            <person name="Skovgaard O."/>
            <person name="Justesen U.S."/>
            <person name="Rosenvinge F.S."/>
            <person name="Moser C."/>
            <person name="Lukjancenko O."/>
            <person name="Rasmussen S."/>
            <person name="Nielsen X.C."/>
        </authorList>
    </citation>
    <scope>NUCLEOTIDE SEQUENCE [LARGE SCALE GENOMIC DNA]</scope>
    <source>
        <strain evidence="1 2">B_007274_11</strain>
    </source>
</reference>
<proteinExistence type="predicted"/>
<evidence type="ECO:0000313" key="2">
    <source>
        <dbReference type="Proteomes" id="UP000193160"/>
    </source>
</evidence>
<gene>
    <name evidence="1" type="ORF">B7712_04055</name>
</gene>
<keyword evidence="2" id="KW-1185">Reference proteome</keyword>
<protein>
    <submittedName>
        <fullName evidence="1">Uncharacterized protein</fullName>
    </submittedName>
</protein>
<evidence type="ECO:0000313" key="1">
    <source>
        <dbReference type="EMBL" id="ORO71836.1"/>
    </source>
</evidence>
<dbReference type="RefSeq" id="WP_084849344.1">
    <property type="nucleotide sequence ID" value="NZ_NCUI01000025.1"/>
</dbReference>
<accession>A0A1X1GL33</accession>
<sequence>MKVTKYNKVYEVSEQEVEKQIRILADMLEMNEDGEYTGPVAAEVVSQEDINKEIKQLKEKIKKLTERDNDTIAYLLVWTEEDAERVRQERQELGFGDLYDELFEDDAEEEVFSKPVE</sequence>
<dbReference type="Proteomes" id="UP000193160">
    <property type="component" value="Unassembled WGS sequence"/>
</dbReference>
<comment type="caution">
    <text evidence="1">The sequence shown here is derived from an EMBL/GenBank/DDBJ whole genome shotgun (WGS) entry which is preliminary data.</text>
</comment>
<dbReference type="AlphaFoldDB" id="A0A1X1GL33"/>
<name>A0A1X1GL33_STROR</name>
<dbReference type="EMBL" id="NCUT01000028">
    <property type="protein sequence ID" value="ORO71836.1"/>
    <property type="molecule type" value="Genomic_DNA"/>
</dbReference>
<organism evidence="1 2">
    <name type="scientific">Streptococcus oralis subsp. oralis</name>
    <dbReference type="NCBI Taxonomy" id="1891914"/>
    <lineage>
        <taxon>Bacteria</taxon>
        <taxon>Bacillati</taxon>
        <taxon>Bacillota</taxon>
        <taxon>Bacilli</taxon>
        <taxon>Lactobacillales</taxon>
        <taxon>Streptococcaceae</taxon>
        <taxon>Streptococcus</taxon>
    </lineage>
</organism>